<feature type="transmembrane region" description="Helical" evidence="13">
    <location>
        <begin position="863"/>
        <end position="884"/>
    </location>
</feature>
<sequence length="1021" mass="111728">MPPGSANQSHLAPHLIFYCGLNCKKNSLRPDLVIKNAVSKGQKDRTTSTLHSTSIMSTPEESPPVDDLLSGLTTEQHAKAQEKYGLNEIEVPGTPLYMLFLHQFIGFLPLLIELAALVSLGIGDYVDFGIIVAMLLVNATLGFHEEYKAKKSLDELSKALESEIACRRNGETSNVNVKDLVPGDIVLLVGGTIVPADIKWLKGDIVQVDTAAMTGEPIPRKYPSPDYGDIILSGTTIVAGECYGQVSETGERTEIGKAQADILKDKTVMIVSVFQKKIMTVVQVLVSASLVVVVAVLLVEGFVYGGFEDDIKVTILDALSILIASIPIALPLVLQVNLALGASYLAKNYHAIVTSIPALQDIASMSMLCSDKTGTLTTANMSIINESIYAADGYTEEDVIKFGYLCSNADKKVKTIRSVRFRTTFYRLFSLILHIDRKLKCQTDGAIVKAFDATGYSHGDWQQTEIIGFNPSVKRVVSFVVHKPTDKVYTIAKGLPAKILDTSAGALDDHELQWKCERVHDKKFVEQVREVDTGLSSAGYKTIAIAVCEGNARDLGDDAVWKFAGLLPMLDPPRHDTPDTIESLHHANISVKMITGDHANVGRETARLIGLGTNIVPGEEMRNAQSETKNNLIWESDGFAAVLPSDKREIVLTLRNHFGLVTGMTGDGVNDAPALSAAQVGIAVDGATDAAKNAADLILTEPGLSPIYGAVLESRRIFARIKAYVIYRVAASMVLVISLAIIIFVTGCSVDSLYIIILALLNDVSMIPVAYDNAKATTKPQLPKARALVMQSVFYGILQAFLTLLFIFTMDYDKRLFQSIDLGVCSGETKAFIWLQLVFCTELMIFSVRAPGFFLFSLPSWKLVVSVIGTCGIGVIITIFSADFRLAGQNVGWIALFGFASLIVVDLLKIQFRVLIHEEPGETIDTDELLKAPKRTETQKKVEKTMRYVVHNESIIPKEERDHVVEVRRRKAKSSLAGFFDIGTEFILNDGFIQRPGERVMLRSSLATIPERRLKQMSSPY</sequence>
<dbReference type="SUPFAM" id="SSF81665">
    <property type="entry name" value="Calcium ATPase, transmembrane domain M"/>
    <property type="match status" value="1"/>
</dbReference>
<dbReference type="Gene3D" id="3.40.1110.10">
    <property type="entry name" value="Calcium-transporting ATPase, cytoplasmic domain N"/>
    <property type="match status" value="1"/>
</dbReference>
<evidence type="ECO:0000256" key="9">
    <source>
        <dbReference type="ARBA" id="ARBA00022967"/>
    </source>
</evidence>
<keyword evidence="11 13" id="KW-0472">Membrane</keyword>
<dbReference type="InterPro" id="IPR023299">
    <property type="entry name" value="ATPase_P-typ_cyto_dom_N"/>
</dbReference>
<evidence type="ECO:0000259" key="14">
    <source>
        <dbReference type="SMART" id="SM00831"/>
    </source>
</evidence>
<evidence type="ECO:0000256" key="13">
    <source>
        <dbReference type="SAM" id="Phobius"/>
    </source>
</evidence>
<name>A0ABD3P9Q4_9STRA</name>
<dbReference type="InterPro" id="IPR008250">
    <property type="entry name" value="ATPase_P-typ_transduc_dom_A_sf"/>
</dbReference>
<dbReference type="Pfam" id="PF00122">
    <property type="entry name" value="E1-E2_ATPase"/>
    <property type="match status" value="1"/>
</dbReference>
<evidence type="ECO:0000313" key="15">
    <source>
        <dbReference type="EMBL" id="KAL3784868.1"/>
    </source>
</evidence>
<dbReference type="SFLD" id="SFLDF00027">
    <property type="entry name" value="p-type_atpase"/>
    <property type="match status" value="1"/>
</dbReference>
<comment type="subcellular location">
    <subcellularLocation>
        <location evidence="1">Membrane</location>
        <topology evidence="1">Multi-pass membrane protein</topology>
    </subcellularLocation>
</comment>
<dbReference type="InterPro" id="IPR018303">
    <property type="entry name" value="ATPase_P-typ_P_site"/>
</dbReference>
<dbReference type="PRINTS" id="PR00120">
    <property type="entry name" value="HATPASE"/>
</dbReference>
<protein>
    <recommendedName>
        <fullName evidence="14">Cation-transporting P-type ATPase N-terminal domain-containing protein</fullName>
    </recommendedName>
</protein>
<dbReference type="SUPFAM" id="SSF56784">
    <property type="entry name" value="HAD-like"/>
    <property type="match status" value="1"/>
</dbReference>
<keyword evidence="3" id="KW-0597">Phosphoprotein</keyword>
<keyword evidence="6" id="KW-0547">Nucleotide-binding</keyword>
<dbReference type="Gene3D" id="3.40.50.1000">
    <property type="entry name" value="HAD superfamily/HAD-like"/>
    <property type="match status" value="1"/>
</dbReference>
<comment type="similarity">
    <text evidence="2">Belongs to the cation transport ATPase (P-type) (TC 3.A.3) family. Type IIIA subfamily.</text>
</comment>
<dbReference type="GO" id="GO:0046872">
    <property type="term" value="F:metal ion binding"/>
    <property type="evidence" value="ECO:0007669"/>
    <property type="project" value="UniProtKB-KW"/>
</dbReference>
<feature type="transmembrane region" description="Helical" evidence="13">
    <location>
        <begin position="725"/>
        <end position="746"/>
    </location>
</feature>
<evidence type="ECO:0000256" key="4">
    <source>
        <dbReference type="ARBA" id="ARBA00022692"/>
    </source>
</evidence>
<dbReference type="GO" id="GO:0016020">
    <property type="term" value="C:membrane"/>
    <property type="evidence" value="ECO:0007669"/>
    <property type="project" value="UniProtKB-SubCell"/>
</dbReference>
<gene>
    <name evidence="15" type="ORF">HJC23_012471</name>
</gene>
<dbReference type="PRINTS" id="PR00119">
    <property type="entry name" value="CATATPASE"/>
</dbReference>
<evidence type="ECO:0000313" key="16">
    <source>
        <dbReference type="Proteomes" id="UP001516023"/>
    </source>
</evidence>
<dbReference type="SUPFAM" id="SSF81653">
    <property type="entry name" value="Calcium ATPase, transduction domain A"/>
    <property type="match status" value="1"/>
</dbReference>
<dbReference type="PROSITE" id="PS00154">
    <property type="entry name" value="ATPASE_E1_E2"/>
    <property type="match status" value="1"/>
</dbReference>
<dbReference type="SFLD" id="SFLDS00003">
    <property type="entry name" value="Haloacid_Dehalogenase"/>
    <property type="match status" value="1"/>
</dbReference>
<dbReference type="InterPro" id="IPR001757">
    <property type="entry name" value="P_typ_ATPase"/>
</dbReference>
<dbReference type="SFLD" id="SFLDG00002">
    <property type="entry name" value="C1.7:_P-type_atpase_like"/>
    <property type="match status" value="1"/>
</dbReference>
<dbReference type="FunFam" id="3.40.50.1000:FF:000211">
    <property type="entry name" value="Plasma membrane ATPase"/>
    <property type="match status" value="1"/>
</dbReference>
<dbReference type="InterPro" id="IPR036412">
    <property type="entry name" value="HAD-like_sf"/>
</dbReference>
<feature type="region of interest" description="Disordered" evidence="12">
    <location>
        <begin position="44"/>
        <end position="66"/>
    </location>
</feature>
<dbReference type="NCBIfam" id="TIGR01494">
    <property type="entry name" value="ATPase_P-type"/>
    <property type="match status" value="2"/>
</dbReference>
<dbReference type="PANTHER" id="PTHR42861">
    <property type="entry name" value="CALCIUM-TRANSPORTING ATPASE"/>
    <property type="match status" value="1"/>
</dbReference>
<evidence type="ECO:0000256" key="10">
    <source>
        <dbReference type="ARBA" id="ARBA00022989"/>
    </source>
</evidence>
<feature type="transmembrane region" description="Helical" evidence="13">
    <location>
        <begin position="752"/>
        <end position="771"/>
    </location>
</feature>
<evidence type="ECO:0000256" key="3">
    <source>
        <dbReference type="ARBA" id="ARBA00022553"/>
    </source>
</evidence>
<feature type="transmembrane region" description="Helical" evidence="13">
    <location>
        <begin position="792"/>
        <end position="812"/>
    </location>
</feature>
<keyword evidence="5" id="KW-0479">Metal-binding</keyword>
<evidence type="ECO:0000256" key="12">
    <source>
        <dbReference type="SAM" id="MobiDB-lite"/>
    </source>
</evidence>
<organism evidence="15 16">
    <name type="scientific">Cyclotella cryptica</name>
    <dbReference type="NCBI Taxonomy" id="29204"/>
    <lineage>
        <taxon>Eukaryota</taxon>
        <taxon>Sar</taxon>
        <taxon>Stramenopiles</taxon>
        <taxon>Ochrophyta</taxon>
        <taxon>Bacillariophyta</taxon>
        <taxon>Coscinodiscophyceae</taxon>
        <taxon>Thalassiosirophycidae</taxon>
        <taxon>Stephanodiscales</taxon>
        <taxon>Stephanodiscaceae</taxon>
        <taxon>Cyclotella</taxon>
    </lineage>
</organism>
<reference evidence="15 16" key="1">
    <citation type="journal article" date="2020" name="G3 (Bethesda)">
        <title>Improved Reference Genome for Cyclotella cryptica CCMP332, a Model for Cell Wall Morphogenesis, Salinity Adaptation, and Lipid Production in Diatoms (Bacillariophyta).</title>
        <authorList>
            <person name="Roberts W.R."/>
            <person name="Downey K.M."/>
            <person name="Ruck E.C."/>
            <person name="Traller J.C."/>
            <person name="Alverson A.J."/>
        </authorList>
    </citation>
    <scope>NUCLEOTIDE SEQUENCE [LARGE SCALE GENOMIC DNA]</scope>
    <source>
        <strain evidence="15 16">CCMP332</strain>
    </source>
</reference>
<feature type="transmembrane region" description="Helical" evidence="13">
    <location>
        <begin position="319"/>
        <end position="340"/>
    </location>
</feature>
<feature type="compositionally biased region" description="Polar residues" evidence="12">
    <location>
        <begin position="47"/>
        <end position="60"/>
    </location>
</feature>
<keyword evidence="9" id="KW-1278">Translocase</keyword>
<keyword evidence="7" id="KW-0067">ATP-binding</keyword>
<evidence type="ECO:0000256" key="5">
    <source>
        <dbReference type="ARBA" id="ARBA00022723"/>
    </source>
</evidence>
<dbReference type="GO" id="GO:0005524">
    <property type="term" value="F:ATP binding"/>
    <property type="evidence" value="ECO:0007669"/>
    <property type="project" value="UniProtKB-KW"/>
</dbReference>
<feature type="transmembrane region" description="Helical" evidence="13">
    <location>
        <begin position="890"/>
        <end position="908"/>
    </location>
</feature>
<feature type="domain" description="Cation-transporting P-type ATPase N-terminal" evidence="14">
    <location>
        <begin position="59"/>
        <end position="124"/>
    </location>
</feature>
<evidence type="ECO:0000256" key="7">
    <source>
        <dbReference type="ARBA" id="ARBA00022840"/>
    </source>
</evidence>
<dbReference type="EMBL" id="JABMIG020000227">
    <property type="protein sequence ID" value="KAL3784868.1"/>
    <property type="molecule type" value="Genomic_DNA"/>
</dbReference>
<keyword evidence="16" id="KW-1185">Reference proteome</keyword>
<feature type="transmembrane region" description="Helical" evidence="13">
    <location>
        <begin position="278"/>
        <end position="299"/>
    </location>
</feature>
<dbReference type="InterPro" id="IPR044492">
    <property type="entry name" value="P_typ_ATPase_HD_dom"/>
</dbReference>
<dbReference type="Proteomes" id="UP001516023">
    <property type="component" value="Unassembled WGS sequence"/>
</dbReference>
<evidence type="ECO:0000256" key="6">
    <source>
        <dbReference type="ARBA" id="ARBA00022741"/>
    </source>
</evidence>
<evidence type="ECO:0000256" key="8">
    <source>
        <dbReference type="ARBA" id="ARBA00022842"/>
    </source>
</evidence>
<feature type="transmembrane region" description="Helical" evidence="13">
    <location>
        <begin position="96"/>
        <end position="119"/>
    </location>
</feature>
<evidence type="ECO:0000256" key="11">
    <source>
        <dbReference type="ARBA" id="ARBA00023136"/>
    </source>
</evidence>
<dbReference type="InterPro" id="IPR023298">
    <property type="entry name" value="ATPase_P-typ_TM_dom_sf"/>
</dbReference>
<proteinExistence type="inferred from homology"/>
<dbReference type="Gene3D" id="2.70.150.10">
    <property type="entry name" value="Calcium-transporting ATPase, cytoplasmic transduction domain A"/>
    <property type="match status" value="1"/>
</dbReference>
<dbReference type="InterPro" id="IPR023214">
    <property type="entry name" value="HAD_sf"/>
</dbReference>
<evidence type="ECO:0000256" key="1">
    <source>
        <dbReference type="ARBA" id="ARBA00004141"/>
    </source>
</evidence>
<keyword evidence="4 13" id="KW-0812">Transmembrane</keyword>
<comment type="caution">
    <text evidence="15">The sequence shown here is derived from an EMBL/GenBank/DDBJ whole genome shotgun (WGS) entry which is preliminary data.</text>
</comment>
<dbReference type="InterPro" id="IPR059000">
    <property type="entry name" value="ATPase_P-type_domA"/>
</dbReference>
<dbReference type="AlphaFoldDB" id="A0ABD3P9Q4"/>
<feature type="transmembrane region" description="Helical" evidence="13">
    <location>
        <begin position="832"/>
        <end position="856"/>
    </location>
</feature>
<keyword evidence="8" id="KW-0460">Magnesium</keyword>
<accession>A0ABD3P9Q4</accession>
<dbReference type="Gene3D" id="1.20.1110.10">
    <property type="entry name" value="Calcium-transporting ATPase, transmembrane domain"/>
    <property type="match status" value="1"/>
</dbReference>
<dbReference type="InterPro" id="IPR004014">
    <property type="entry name" value="ATPase_P-typ_cation-transptr_N"/>
</dbReference>
<dbReference type="SMART" id="SM00831">
    <property type="entry name" value="Cation_ATPase_N"/>
    <property type="match status" value="1"/>
</dbReference>
<dbReference type="Pfam" id="PF00690">
    <property type="entry name" value="Cation_ATPase_N"/>
    <property type="match status" value="1"/>
</dbReference>
<keyword evidence="10 13" id="KW-1133">Transmembrane helix</keyword>
<evidence type="ECO:0000256" key="2">
    <source>
        <dbReference type="ARBA" id="ARBA00008804"/>
    </source>
</evidence>